<accession>D7CWL1</accession>
<dbReference type="SUPFAM" id="SSF53254">
    <property type="entry name" value="Phosphoglycerate mutase-like"/>
    <property type="match status" value="1"/>
</dbReference>
<dbReference type="SMART" id="SM00855">
    <property type="entry name" value="PGAM"/>
    <property type="match status" value="1"/>
</dbReference>
<dbReference type="STRING" id="649638.Trad_1288"/>
<dbReference type="AlphaFoldDB" id="D7CWL1"/>
<reference evidence="2" key="1">
    <citation type="submission" date="2010-05" db="EMBL/GenBank/DDBJ databases">
        <title>The complete genome of Truepera radiovictris DSM 17093.</title>
        <authorList>
            <consortium name="US DOE Joint Genome Institute (JGI-PGF)"/>
            <person name="Lucas S."/>
            <person name="Copeland A."/>
            <person name="Lapidus A."/>
            <person name="Glavina del Rio T."/>
            <person name="Dalin E."/>
            <person name="Tice H."/>
            <person name="Bruce D."/>
            <person name="Goodwin L."/>
            <person name="Pitluck S."/>
            <person name="Kyrpides N."/>
            <person name="Mavromatis K."/>
            <person name="Ovchinnikova G."/>
            <person name="Munk A.C."/>
            <person name="Detter J.C."/>
            <person name="Han C."/>
            <person name="Tapia R."/>
            <person name="Land M."/>
            <person name="Hauser L."/>
            <person name="Markowitz V."/>
            <person name="Cheng J.-F."/>
            <person name="Hugenholtz P."/>
            <person name="Woyke T."/>
            <person name="Wu D."/>
            <person name="Tindall B."/>
            <person name="Pomrenke H.G."/>
            <person name="Brambilla E."/>
            <person name="Klenk H.-P."/>
            <person name="Eisen J.A."/>
        </authorList>
    </citation>
    <scope>NUCLEOTIDE SEQUENCE [LARGE SCALE GENOMIC DNA]</scope>
    <source>
        <strain evidence="2">DSM 17093 / CIP 108686 / LMG 22925 / RQ-24</strain>
    </source>
</reference>
<dbReference type="PANTHER" id="PTHR48100">
    <property type="entry name" value="BROAD-SPECIFICITY PHOSPHATASE YOR283W-RELATED"/>
    <property type="match status" value="1"/>
</dbReference>
<dbReference type="CDD" id="cd07067">
    <property type="entry name" value="HP_PGM_like"/>
    <property type="match status" value="1"/>
</dbReference>
<dbReference type="KEGG" id="tra:Trad_1288"/>
<dbReference type="Gene3D" id="3.40.50.1240">
    <property type="entry name" value="Phosphoglycerate mutase-like"/>
    <property type="match status" value="1"/>
</dbReference>
<dbReference type="EMBL" id="CP002049">
    <property type="protein sequence ID" value="ADI14410.1"/>
    <property type="molecule type" value="Genomic_DNA"/>
</dbReference>
<sequence>MKLFFVRHGETDWASLEARGVRGWARSFAPLTARGRLQIDVIASDYRLQEAEAILTSSYARALESAARLSRALDKPLHVEYDLHEWLPQKDSLGEMDDEIIRHANEQLSYYTGFIPFPDRRVCADPHRPAALERRVPVAERRAPPPEARSWESVEEVRERVFGVLRRYSHLETLIVVSHAVVITSMLGVQRSVDHAEIVPMEFDLKQLGLSAAAAKVPT</sequence>
<dbReference type="GO" id="GO:0005737">
    <property type="term" value="C:cytoplasm"/>
    <property type="evidence" value="ECO:0007669"/>
    <property type="project" value="TreeGrafter"/>
</dbReference>
<organism evidence="1 2">
    <name type="scientific">Truepera radiovictrix (strain DSM 17093 / CIP 108686 / LMG 22925 / RQ-24)</name>
    <dbReference type="NCBI Taxonomy" id="649638"/>
    <lineage>
        <taxon>Bacteria</taxon>
        <taxon>Thermotogati</taxon>
        <taxon>Deinococcota</taxon>
        <taxon>Deinococci</taxon>
        <taxon>Trueperales</taxon>
        <taxon>Trueperaceae</taxon>
        <taxon>Truepera</taxon>
    </lineage>
</organism>
<dbReference type="GO" id="GO:0016791">
    <property type="term" value="F:phosphatase activity"/>
    <property type="evidence" value="ECO:0007669"/>
    <property type="project" value="TreeGrafter"/>
</dbReference>
<dbReference type="Proteomes" id="UP000000379">
    <property type="component" value="Chromosome"/>
</dbReference>
<proteinExistence type="predicted"/>
<dbReference type="PANTHER" id="PTHR48100:SF59">
    <property type="entry name" value="ADENOSYLCOBALAMIN_ALPHA-RIBAZOLE PHOSPHATASE"/>
    <property type="match status" value="1"/>
</dbReference>
<gene>
    <name evidence="1" type="ordered locus">Trad_1288</name>
</gene>
<dbReference type="Pfam" id="PF00300">
    <property type="entry name" value="His_Phos_1"/>
    <property type="match status" value="1"/>
</dbReference>
<reference evidence="1 2" key="2">
    <citation type="journal article" date="2011" name="Stand. Genomic Sci.">
        <title>Complete genome sequence of Truepera radiovictrix type strain (RQ-24).</title>
        <authorList>
            <person name="Ivanova N."/>
            <person name="Rohde C."/>
            <person name="Munk C."/>
            <person name="Nolan M."/>
            <person name="Lucas S."/>
            <person name="Del Rio T.G."/>
            <person name="Tice H."/>
            <person name="Deshpande S."/>
            <person name="Cheng J.F."/>
            <person name="Tapia R."/>
            <person name="Han C."/>
            <person name="Goodwin L."/>
            <person name="Pitluck S."/>
            <person name="Liolios K."/>
            <person name="Mavromatis K."/>
            <person name="Mikhailova N."/>
            <person name="Pati A."/>
            <person name="Chen A."/>
            <person name="Palaniappan K."/>
            <person name="Land M."/>
            <person name="Hauser L."/>
            <person name="Chang Y.J."/>
            <person name="Jeffries C.D."/>
            <person name="Brambilla E."/>
            <person name="Rohde M."/>
            <person name="Goker M."/>
            <person name="Tindall B.J."/>
            <person name="Woyke T."/>
            <person name="Bristow J."/>
            <person name="Eisen J.A."/>
            <person name="Markowitz V."/>
            <person name="Hugenholtz P."/>
            <person name="Kyrpides N.C."/>
            <person name="Klenk H.P."/>
            <person name="Lapidus A."/>
        </authorList>
    </citation>
    <scope>NUCLEOTIDE SEQUENCE [LARGE SCALE GENOMIC DNA]</scope>
    <source>
        <strain evidence="2">DSM 17093 / CIP 108686 / LMG 22925 / RQ-24</strain>
    </source>
</reference>
<protein>
    <submittedName>
        <fullName evidence="1">Phosphoglycerate mutase</fullName>
    </submittedName>
</protein>
<dbReference type="InterPro" id="IPR029033">
    <property type="entry name" value="His_PPase_superfam"/>
</dbReference>
<dbReference type="InterPro" id="IPR013078">
    <property type="entry name" value="His_Pase_superF_clade-1"/>
</dbReference>
<dbReference type="RefSeq" id="WP_013177780.1">
    <property type="nucleotide sequence ID" value="NC_014221.1"/>
</dbReference>
<dbReference type="HOGENOM" id="CLU_129249_0_0_0"/>
<evidence type="ECO:0000313" key="1">
    <source>
        <dbReference type="EMBL" id="ADI14410.1"/>
    </source>
</evidence>
<dbReference type="InterPro" id="IPR050275">
    <property type="entry name" value="PGM_Phosphatase"/>
</dbReference>
<dbReference type="eggNOG" id="COG0406">
    <property type="taxonomic scope" value="Bacteria"/>
</dbReference>
<evidence type="ECO:0000313" key="2">
    <source>
        <dbReference type="Proteomes" id="UP000000379"/>
    </source>
</evidence>
<keyword evidence="2" id="KW-1185">Reference proteome</keyword>
<name>D7CWL1_TRURR</name>